<dbReference type="PANTHER" id="PTHR24223:SF447">
    <property type="entry name" value="MULTIDRUG RESISTANCE-ASSOCIATED PROTEIN 5"/>
    <property type="match status" value="1"/>
</dbReference>
<keyword evidence="13" id="KW-1185">Reference proteome</keyword>
<dbReference type="Gene3D" id="3.40.50.300">
    <property type="entry name" value="P-loop containing nucleotide triphosphate hydrolases"/>
    <property type="match status" value="1"/>
</dbReference>
<evidence type="ECO:0000256" key="4">
    <source>
        <dbReference type="ARBA" id="ARBA00022741"/>
    </source>
</evidence>
<feature type="transmembrane region" description="Helical" evidence="9">
    <location>
        <begin position="179"/>
        <end position="199"/>
    </location>
</feature>
<accession>A0A433QP89</accession>
<feature type="transmembrane region" description="Helical" evidence="9">
    <location>
        <begin position="211"/>
        <end position="231"/>
    </location>
</feature>
<dbReference type="InterPro" id="IPR011527">
    <property type="entry name" value="ABC1_TM_dom"/>
</dbReference>
<keyword evidence="7 9" id="KW-0472">Membrane</keyword>
<dbReference type="GO" id="GO:0140359">
    <property type="term" value="F:ABC-type transporter activity"/>
    <property type="evidence" value="ECO:0007669"/>
    <property type="project" value="InterPro"/>
</dbReference>
<keyword evidence="3 9" id="KW-0812">Transmembrane</keyword>
<dbReference type="CDD" id="cd03244">
    <property type="entry name" value="ABCC_MRP_domain2"/>
    <property type="match status" value="1"/>
</dbReference>
<keyword evidence="5" id="KW-0067">ATP-binding</keyword>
<keyword evidence="6 9" id="KW-1133">Transmembrane helix</keyword>
<dbReference type="Pfam" id="PF00664">
    <property type="entry name" value="ABC_membrane"/>
    <property type="match status" value="1"/>
</dbReference>
<evidence type="ECO:0000259" key="10">
    <source>
        <dbReference type="PROSITE" id="PS50893"/>
    </source>
</evidence>
<proteinExistence type="predicted"/>
<dbReference type="SUPFAM" id="SSF90123">
    <property type="entry name" value="ABC transporter transmembrane region"/>
    <property type="match status" value="1"/>
</dbReference>
<dbReference type="InterPro" id="IPR003439">
    <property type="entry name" value="ABC_transporter-like_ATP-bd"/>
</dbReference>
<dbReference type="PROSITE" id="PS50893">
    <property type="entry name" value="ABC_TRANSPORTER_2"/>
    <property type="match status" value="1"/>
</dbReference>
<dbReference type="EMBL" id="RBNJ01002781">
    <property type="protein sequence ID" value="RUS31595.1"/>
    <property type="molecule type" value="Genomic_DNA"/>
</dbReference>
<feature type="compositionally biased region" description="Basic and acidic residues" evidence="8">
    <location>
        <begin position="623"/>
        <end position="634"/>
    </location>
</feature>
<feature type="transmembrane region" description="Helical" evidence="9">
    <location>
        <begin position="6"/>
        <end position="28"/>
    </location>
</feature>
<evidence type="ECO:0000256" key="3">
    <source>
        <dbReference type="ARBA" id="ARBA00022692"/>
    </source>
</evidence>
<evidence type="ECO:0000313" key="12">
    <source>
        <dbReference type="EMBL" id="RUS31595.1"/>
    </source>
</evidence>
<organism evidence="12 13">
    <name type="scientific">Jimgerdemannia flammicorona</name>
    <dbReference type="NCBI Taxonomy" id="994334"/>
    <lineage>
        <taxon>Eukaryota</taxon>
        <taxon>Fungi</taxon>
        <taxon>Fungi incertae sedis</taxon>
        <taxon>Mucoromycota</taxon>
        <taxon>Mucoromycotina</taxon>
        <taxon>Endogonomycetes</taxon>
        <taxon>Endogonales</taxon>
        <taxon>Endogonaceae</taxon>
        <taxon>Jimgerdemannia</taxon>
    </lineage>
</organism>
<evidence type="ECO:0000256" key="5">
    <source>
        <dbReference type="ARBA" id="ARBA00022840"/>
    </source>
</evidence>
<dbReference type="PANTHER" id="PTHR24223">
    <property type="entry name" value="ATP-BINDING CASSETTE SUB-FAMILY C"/>
    <property type="match status" value="1"/>
</dbReference>
<protein>
    <recommendedName>
        <fullName evidence="14">P-loop containing nucleoside triphosphate hydrolase protein</fullName>
    </recommendedName>
</protein>
<dbReference type="Proteomes" id="UP000274822">
    <property type="component" value="Unassembled WGS sequence"/>
</dbReference>
<evidence type="ECO:0000256" key="6">
    <source>
        <dbReference type="ARBA" id="ARBA00022989"/>
    </source>
</evidence>
<dbReference type="InterPro" id="IPR050173">
    <property type="entry name" value="ABC_transporter_C-like"/>
</dbReference>
<name>A0A433QP89_9FUNG</name>
<dbReference type="GO" id="GO:0016020">
    <property type="term" value="C:membrane"/>
    <property type="evidence" value="ECO:0007669"/>
    <property type="project" value="UniProtKB-SubCell"/>
</dbReference>
<comment type="caution">
    <text evidence="12">The sequence shown here is derived from an EMBL/GenBank/DDBJ whole genome shotgun (WGS) entry which is preliminary data.</text>
</comment>
<evidence type="ECO:0000256" key="7">
    <source>
        <dbReference type="ARBA" id="ARBA00023136"/>
    </source>
</evidence>
<keyword evidence="2" id="KW-0813">Transport</keyword>
<feature type="domain" description="ABC transporter" evidence="10">
    <location>
        <begin position="277"/>
        <end position="539"/>
    </location>
</feature>
<dbReference type="GO" id="GO:0005524">
    <property type="term" value="F:ATP binding"/>
    <property type="evidence" value="ECO:0007669"/>
    <property type="project" value="UniProtKB-KW"/>
</dbReference>
<dbReference type="Gene3D" id="1.20.1560.10">
    <property type="entry name" value="ABC transporter type 1, transmembrane domain"/>
    <property type="match status" value="1"/>
</dbReference>
<dbReference type="GO" id="GO:0016887">
    <property type="term" value="F:ATP hydrolysis activity"/>
    <property type="evidence" value="ECO:0007669"/>
    <property type="project" value="InterPro"/>
</dbReference>
<dbReference type="AlphaFoldDB" id="A0A433QP89"/>
<evidence type="ECO:0000259" key="11">
    <source>
        <dbReference type="PROSITE" id="PS50929"/>
    </source>
</evidence>
<dbReference type="Pfam" id="PF00005">
    <property type="entry name" value="ABC_tran"/>
    <property type="match status" value="1"/>
</dbReference>
<feature type="region of interest" description="Disordered" evidence="8">
    <location>
        <begin position="553"/>
        <end position="649"/>
    </location>
</feature>
<evidence type="ECO:0000256" key="1">
    <source>
        <dbReference type="ARBA" id="ARBA00004141"/>
    </source>
</evidence>
<dbReference type="CDD" id="cd18580">
    <property type="entry name" value="ABC_6TM_ABCC_D2"/>
    <property type="match status" value="1"/>
</dbReference>
<dbReference type="InterPro" id="IPR044726">
    <property type="entry name" value="ABCC_6TM_D2"/>
</dbReference>
<reference evidence="12 13" key="1">
    <citation type="journal article" date="2018" name="New Phytol.">
        <title>Phylogenomics of Endogonaceae and evolution of mycorrhizas within Mucoromycota.</title>
        <authorList>
            <person name="Chang Y."/>
            <person name="Desiro A."/>
            <person name="Na H."/>
            <person name="Sandor L."/>
            <person name="Lipzen A."/>
            <person name="Clum A."/>
            <person name="Barry K."/>
            <person name="Grigoriev I.V."/>
            <person name="Martin F.M."/>
            <person name="Stajich J.E."/>
            <person name="Smith M.E."/>
            <person name="Bonito G."/>
            <person name="Spatafora J.W."/>
        </authorList>
    </citation>
    <scope>NUCLEOTIDE SEQUENCE [LARGE SCALE GENOMIC DNA]</scope>
    <source>
        <strain evidence="12 13">AD002</strain>
    </source>
</reference>
<keyword evidence="4" id="KW-0547">Nucleotide-binding</keyword>
<evidence type="ECO:0000256" key="9">
    <source>
        <dbReference type="SAM" id="Phobius"/>
    </source>
</evidence>
<feature type="transmembrane region" description="Helical" evidence="9">
    <location>
        <begin position="78"/>
        <end position="108"/>
    </location>
</feature>
<evidence type="ECO:0000313" key="13">
    <source>
        <dbReference type="Proteomes" id="UP000274822"/>
    </source>
</evidence>
<feature type="transmembrane region" description="Helical" evidence="9">
    <location>
        <begin position="48"/>
        <end position="66"/>
    </location>
</feature>
<feature type="domain" description="ABC transmembrane type-1" evidence="11">
    <location>
        <begin position="1"/>
        <end position="246"/>
    </location>
</feature>
<dbReference type="InterPro" id="IPR027417">
    <property type="entry name" value="P-loop_NTPase"/>
</dbReference>
<sequence>MNYVIGVYGGLAVVVSVGVMAQCVLLMWNTTKKSVSYHDRVFKKIYRAPIAFFDITPLGRILNLFARHQFVALQYTPVVVGSLVLITVVVPFMIVLIVLLGGIVWFLITLSNRAEEKLKQLDANTKGPIFSHLSATLEGLFSIRVFNVNARFDQENIDKIDANHKALFATMQIRAWRSLYLDLTASLLIYFTALFLILFRDYNSSWYIDPSTAGIAITNALVVVIFGQWTIRAWMDVRAAMVSVQQLTYYGDHITAEGGQLIKGIVPPEEWPKAGEIEFRNVVLRYQRYGVAVLKNISLIIKRREKIGIVGKTGSGKSTFLISLFRLVETSEGQIMIDGLDISSVQLKEVRSRIAIISQEPVIFQATMRENLDPFNKCTDEEIWSALHAVHLADKIKSMPQKLDTNAVDNGRNFSLGINRNCVCGFALTAFASASSFSLDTVFPERHRPKTVVLYRKGNPYEVPGLEATCEIDLQTEILIRDVIRNNFADCTVLTIAHRLRTIMDSDKLLVLSDGRVIEFDSPKRLVHDTEGYFYNLVRQNGDGTIRKLQEMAGPWPEDDQPDNGGDGANSEVPPQSPTTSTPPSSTPPRHKTPDHLQEITETEPQGGERHTVPSHAPHHMPRSLEEVFHRPANEDDGGPGRSGSMSST</sequence>
<evidence type="ECO:0000256" key="8">
    <source>
        <dbReference type="SAM" id="MobiDB-lite"/>
    </source>
</evidence>
<dbReference type="PROSITE" id="PS50929">
    <property type="entry name" value="ABC_TM1F"/>
    <property type="match status" value="1"/>
</dbReference>
<evidence type="ECO:0000256" key="2">
    <source>
        <dbReference type="ARBA" id="ARBA00022448"/>
    </source>
</evidence>
<dbReference type="SUPFAM" id="SSF52540">
    <property type="entry name" value="P-loop containing nucleoside triphosphate hydrolases"/>
    <property type="match status" value="2"/>
</dbReference>
<gene>
    <name evidence="12" type="ORF">BC938DRAFT_477475</name>
</gene>
<comment type="subcellular location">
    <subcellularLocation>
        <location evidence="1">Membrane</location>
        <topology evidence="1">Multi-pass membrane protein</topology>
    </subcellularLocation>
</comment>
<evidence type="ECO:0008006" key="14">
    <source>
        <dbReference type="Google" id="ProtNLM"/>
    </source>
</evidence>
<dbReference type="InterPro" id="IPR036640">
    <property type="entry name" value="ABC1_TM_sf"/>
</dbReference>
<dbReference type="FunFam" id="3.40.50.300:FF:003838">
    <property type="entry name" value="ATP-dependent bile acid permease, putative"/>
    <property type="match status" value="1"/>
</dbReference>